<feature type="domain" description="Nudix hydrolase" evidence="3">
    <location>
        <begin position="37"/>
        <end position="173"/>
    </location>
</feature>
<dbReference type="AlphaFoldDB" id="A0A2M7U078"/>
<proteinExistence type="inferred from homology"/>
<dbReference type="EMBL" id="PFOB01000020">
    <property type="protein sequence ID" value="PIZ63481.1"/>
    <property type="molecule type" value="Genomic_DNA"/>
</dbReference>
<evidence type="ECO:0000259" key="3">
    <source>
        <dbReference type="PROSITE" id="PS51462"/>
    </source>
</evidence>
<dbReference type="CDD" id="cd04681">
    <property type="entry name" value="NUDIX_Hydrolase"/>
    <property type="match status" value="1"/>
</dbReference>
<dbReference type="PROSITE" id="PS00893">
    <property type="entry name" value="NUDIX_BOX"/>
    <property type="match status" value="1"/>
</dbReference>
<protein>
    <recommendedName>
        <fullName evidence="3">Nudix hydrolase domain-containing protein</fullName>
    </recommendedName>
</protein>
<dbReference type="SUPFAM" id="SSF55811">
    <property type="entry name" value="Nudix"/>
    <property type="match status" value="1"/>
</dbReference>
<sequence>MIKEIDYTFCPHCGSKFIKIPPNLLQCTHCDLQFYINPKPTTAMLLINPQDEILFVVRKNDPKKGMLDLPGGFVDINETLEEGMVREIQEELGIRISINALTYLGSTVDEYSYGNIDGRTINAMYRAELSANASIVPADDVEDFLFIAPNNIPYDKLAFQGMKDFLKKYYPRD</sequence>
<dbReference type="InterPro" id="IPR020476">
    <property type="entry name" value="Nudix_hydrolase"/>
</dbReference>
<comment type="caution">
    <text evidence="4">The sequence shown here is derived from an EMBL/GenBank/DDBJ whole genome shotgun (WGS) entry which is preliminary data.</text>
</comment>
<organism evidence="4 5">
    <name type="scientific">Candidatus Roizmanbacteria bacterium CG_4_10_14_0_2_um_filter_39_13</name>
    <dbReference type="NCBI Taxonomy" id="1974825"/>
    <lineage>
        <taxon>Bacteria</taxon>
        <taxon>Candidatus Roizmaniibacteriota</taxon>
    </lineage>
</organism>
<dbReference type="Proteomes" id="UP000228503">
    <property type="component" value="Unassembled WGS sequence"/>
</dbReference>
<dbReference type="InterPro" id="IPR020084">
    <property type="entry name" value="NUDIX_hydrolase_CS"/>
</dbReference>
<keyword evidence="1 2" id="KW-0378">Hydrolase</keyword>
<dbReference type="Gene3D" id="3.90.79.10">
    <property type="entry name" value="Nucleoside Triphosphate Pyrophosphohydrolase"/>
    <property type="match status" value="1"/>
</dbReference>
<dbReference type="PRINTS" id="PR00502">
    <property type="entry name" value="NUDIXFAMILY"/>
</dbReference>
<evidence type="ECO:0000256" key="1">
    <source>
        <dbReference type="ARBA" id="ARBA00022801"/>
    </source>
</evidence>
<dbReference type="GO" id="GO:0016787">
    <property type="term" value="F:hydrolase activity"/>
    <property type="evidence" value="ECO:0007669"/>
    <property type="project" value="UniProtKB-KW"/>
</dbReference>
<name>A0A2M7U078_9BACT</name>
<dbReference type="PROSITE" id="PS51462">
    <property type="entry name" value="NUDIX"/>
    <property type="match status" value="1"/>
</dbReference>
<gene>
    <name evidence="4" type="ORF">COY16_01885</name>
</gene>
<dbReference type="PANTHER" id="PTHR43736:SF1">
    <property type="entry name" value="DIHYDRONEOPTERIN TRIPHOSPHATE DIPHOSPHATASE"/>
    <property type="match status" value="1"/>
</dbReference>
<dbReference type="PANTHER" id="PTHR43736">
    <property type="entry name" value="ADP-RIBOSE PYROPHOSPHATASE"/>
    <property type="match status" value="1"/>
</dbReference>
<comment type="similarity">
    <text evidence="2">Belongs to the Nudix hydrolase family.</text>
</comment>
<dbReference type="InterPro" id="IPR015797">
    <property type="entry name" value="NUDIX_hydrolase-like_dom_sf"/>
</dbReference>
<evidence type="ECO:0000313" key="5">
    <source>
        <dbReference type="Proteomes" id="UP000228503"/>
    </source>
</evidence>
<accession>A0A2M7U078</accession>
<evidence type="ECO:0000256" key="2">
    <source>
        <dbReference type="RuleBase" id="RU003476"/>
    </source>
</evidence>
<evidence type="ECO:0000313" key="4">
    <source>
        <dbReference type="EMBL" id="PIZ63481.1"/>
    </source>
</evidence>
<dbReference type="Pfam" id="PF00293">
    <property type="entry name" value="NUDIX"/>
    <property type="match status" value="1"/>
</dbReference>
<reference evidence="5" key="1">
    <citation type="submission" date="2017-09" db="EMBL/GenBank/DDBJ databases">
        <title>Depth-based differentiation of microbial function through sediment-hosted aquifers and enrichment of novel symbionts in the deep terrestrial subsurface.</title>
        <authorList>
            <person name="Probst A.J."/>
            <person name="Ladd B."/>
            <person name="Jarett J.K."/>
            <person name="Geller-Mcgrath D.E."/>
            <person name="Sieber C.M.K."/>
            <person name="Emerson J.B."/>
            <person name="Anantharaman K."/>
            <person name="Thomas B.C."/>
            <person name="Malmstrom R."/>
            <person name="Stieglmeier M."/>
            <person name="Klingl A."/>
            <person name="Woyke T."/>
            <person name="Ryan C.M."/>
            <person name="Banfield J.F."/>
        </authorList>
    </citation>
    <scope>NUCLEOTIDE SEQUENCE [LARGE SCALE GENOMIC DNA]</scope>
</reference>
<dbReference type="InterPro" id="IPR000086">
    <property type="entry name" value="NUDIX_hydrolase_dom"/>
</dbReference>